<dbReference type="PANTHER" id="PTHR20982:SF3">
    <property type="entry name" value="MITOCHONDRIAL RIBOSOME RECYCLING FACTOR PSEUDO 1"/>
    <property type="match status" value="1"/>
</dbReference>
<reference evidence="9 10" key="1">
    <citation type="submission" date="2018-09" db="EMBL/GenBank/DDBJ databases">
        <authorList>
            <consortium name="Pathogen Informatics"/>
        </authorList>
    </citation>
    <scope>NUCLEOTIDE SEQUENCE [LARGE SCALE GENOMIC DNA]</scope>
    <source>
        <strain evidence="9 10">OH-22767</strain>
    </source>
</reference>
<organism evidence="9 10">
    <name type="scientific">Candidatus Ornithobacterium hominis</name>
    <dbReference type="NCBI Taxonomy" id="2497989"/>
    <lineage>
        <taxon>Bacteria</taxon>
        <taxon>Pseudomonadati</taxon>
        <taxon>Bacteroidota</taxon>
        <taxon>Flavobacteriia</taxon>
        <taxon>Flavobacteriales</taxon>
        <taxon>Weeksellaceae</taxon>
        <taxon>Ornithobacterium</taxon>
    </lineage>
</organism>
<keyword evidence="10" id="KW-1185">Reference proteome</keyword>
<keyword evidence="7" id="KW-0175">Coiled coil</keyword>
<dbReference type="NCBIfam" id="TIGR00496">
    <property type="entry name" value="frr"/>
    <property type="match status" value="1"/>
</dbReference>
<dbReference type="InterPro" id="IPR002661">
    <property type="entry name" value="Ribosome_recyc_fac"/>
</dbReference>
<name>A0A383U4E6_9FLAO</name>
<dbReference type="RefSeq" id="WP_185124693.1">
    <property type="nucleotide sequence ID" value="NZ_UNSC01000008.1"/>
</dbReference>
<evidence type="ECO:0000256" key="5">
    <source>
        <dbReference type="ARBA" id="ARBA00025050"/>
    </source>
</evidence>
<dbReference type="GO" id="GO:0043023">
    <property type="term" value="F:ribosomal large subunit binding"/>
    <property type="evidence" value="ECO:0007669"/>
    <property type="project" value="TreeGrafter"/>
</dbReference>
<evidence type="ECO:0000256" key="2">
    <source>
        <dbReference type="ARBA" id="ARBA00005912"/>
    </source>
</evidence>
<dbReference type="HAMAP" id="MF_00040">
    <property type="entry name" value="RRF"/>
    <property type="match status" value="1"/>
</dbReference>
<dbReference type="AlphaFoldDB" id="A0A383U4E6"/>
<dbReference type="FunFam" id="1.10.132.20:FF:000001">
    <property type="entry name" value="Ribosome-recycling factor"/>
    <property type="match status" value="1"/>
</dbReference>
<dbReference type="FunFam" id="3.30.1360.40:FF:000001">
    <property type="entry name" value="Ribosome-recycling factor"/>
    <property type="match status" value="1"/>
</dbReference>
<dbReference type="InterPro" id="IPR023584">
    <property type="entry name" value="Ribosome_recyc_fac_dom"/>
</dbReference>
<dbReference type="Gene3D" id="3.30.1360.40">
    <property type="match status" value="1"/>
</dbReference>
<gene>
    <name evidence="6 9" type="primary">frr</name>
    <name evidence="9" type="ORF">SAMEA104719789_01614</name>
</gene>
<evidence type="ECO:0000313" key="9">
    <source>
        <dbReference type="EMBL" id="SZD74156.1"/>
    </source>
</evidence>
<keyword evidence="3 6" id="KW-0963">Cytoplasm</keyword>
<dbReference type="Proteomes" id="UP000262142">
    <property type="component" value="Unassembled WGS sequence"/>
</dbReference>
<dbReference type="InterPro" id="IPR036191">
    <property type="entry name" value="RRF_sf"/>
</dbReference>
<comment type="function">
    <text evidence="5 6">Responsible for the release of ribosomes from messenger RNA at the termination of protein biosynthesis. May increase the efficiency of translation by recycling ribosomes from one round of translation to another.</text>
</comment>
<evidence type="ECO:0000313" key="10">
    <source>
        <dbReference type="Proteomes" id="UP000262142"/>
    </source>
</evidence>
<accession>A0A383U4E6</accession>
<evidence type="ECO:0000256" key="1">
    <source>
        <dbReference type="ARBA" id="ARBA00004496"/>
    </source>
</evidence>
<feature type="coiled-coil region" evidence="7">
    <location>
        <begin position="115"/>
        <end position="170"/>
    </location>
</feature>
<dbReference type="SUPFAM" id="SSF55194">
    <property type="entry name" value="Ribosome recycling factor, RRF"/>
    <property type="match status" value="1"/>
</dbReference>
<evidence type="ECO:0000256" key="7">
    <source>
        <dbReference type="SAM" id="Coils"/>
    </source>
</evidence>
<sequence>MDTTNIIKNTETGMQDSIKHLEKAFTQIRAGRANPNMLGNVMVDYYGSPTPLSQVANVSAPDAMTLNVQPWEATMIQPIEKAIMEANLGFNPSNNGNAVIISVPPLTEERRKDLVKQTKTELENAKVSIRNWRKEANNSIKKSDDSEDLQKSLEADVQELTDKYIKIAEELFTKKEAEIMKV</sequence>
<dbReference type="GO" id="GO:0005737">
    <property type="term" value="C:cytoplasm"/>
    <property type="evidence" value="ECO:0007669"/>
    <property type="project" value="UniProtKB-SubCell"/>
</dbReference>
<evidence type="ECO:0000256" key="6">
    <source>
        <dbReference type="HAMAP-Rule" id="MF_00040"/>
    </source>
</evidence>
<dbReference type="Pfam" id="PF01765">
    <property type="entry name" value="RRF"/>
    <property type="match status" value="1"/>
</dbReference>
<evidence type="ECO:0000256" key="3">
    <source>
        <dbReference type="ARBA" id="ARBA00022490"/>
    </source>
</evidence>
<dbReference type="CDD" id="cd00520">
    <property type="entry name" value="RRF"/>
    <property type="match status" value="1"/>
</dbReference>
<evidence type="ECO:0000259" key="8">
    <source>
        <dbReference type="Pfam" id="PF01765"/>
    </source>
</evidence>
<feature type="domain" description="Ribosome recycling factor" evidence="8">
    <location>
        <begin position="21"/>
        <end position="180"/>
    </location>
</feature>
<dbReference type="GO" id="GO:0006415">
    <property type="term" value="P:translational termination"/>
    <property type="evidence" value="ECO:0007669"/>
    <property type="project" value="UniProtKB-UniRule"/>
</dbReference>
<protein>
    <recommendedName>
        <fullName evidence="6">Ribosome-recycling factor</fullName>
        <shortName evidence="6">RRF</shortName>
    </recommendedName>
    <alternativeName>
        <fullName evidence="6">Ribosome-releasing factor</fullName>
    </alternativeName>
</protein>
<dbReference type="Gene3D" id="1.10.132.20">
    <property type="entry name" value="Ribosome-recycling factor"/>
    <property type="match status" value="1"/>
</dbReference>
<keyword evidence="4 6" id="KW-0648">Protein biosynthesis</keyword>
<dbReference type="EMBL" id="UNSC01000008">
    <property type="protein sequence ID" value="SZD74156.1"/>
    <property type="molecule type" value="Genomic_DNA"/>
</dbReference>
<comment type="subcellular location">
    <subcellularLocation>
        <location evidence="1 6">Cytoplasm</location>
    </subcellularLocation>
</comment>
<evidence type="ECO:0000256" key="4">
    <source>
        <dbReference type="ARBA" id="ARBA00022917"/>
    </source>
</evidence>
<dbReference type="PANTHER" id="PTHR20982">
    <property type="entry name" value="RIBOSOME RECYCLING FACTOR"/>
    <property type="match status" value="1"/>
</dbReference>
<proteinExistence type="inferred from homology"/>
<comment type="similarity">
    <text evidence="2 6">Belongs to the RRF family.</text>
</comment>